<keyword evidence="2" id="KW-0521">NADP</keyword>
<keyword evidence="6" id="KW-1185">Reference proteome</keyword>
<comment type="caution">
    <text evidence="5">The sequence shown here is derived from an EMBL/GenBank/DDBJ whole genome shotgun (WGS) entry which is preliminary data.</text>
</comment>
<dbReference type="InterPro" id="IPR013149">
    <property type="entry name" value="ADH-like_C"/>
</dbReference>
<proteinExistence type="inferred from homology"/>
<evidence type="ECO:0000256" key="3">
    <source>
        <dbReference type="ARBA" id="ARBA00023002"/>
    </source>
</evidence>
<dbReference type="InterPro" id="IPR036291">
    <property type="entry name" value="NAD(P)-bd_dom_sf"/>
</dbReference>
<keyword evidence="3" id="KW-0560">Oxidoreductase</keyword>
<organism evidence="5 6">
    <name type="scientific">Porites evermanni</name>
    <dbReference type="NCBI Taxonomy" id="104178"/>
    <lineage>
        <taxon>Eukaryota</taxon>
        <taxon>Metazoa</taxon>
        <taxon>Cnidaria</taxon>
        <taxon>Anthozoa</taxon>
        <taxon>Hexacorallia</taxon>
        <taxon>Scleractinia</taxon>
        <taxon>Fungiina</taxon>
        <taxon>Poritidae</taxon>
        <taxon>Porites</taxon>
    </lineage>
</organism>
<dbReference type="Gene3D" id="3.40.50.720">
    <property type="entry name" value="NAD(P)-binding Rossmann-like Domain"/>
    <property type="match status" value="1"/>
</dbReference>
<name>A0ABN8LPM9_9CNID</name>
<gene>
    <name evidence="5" type="ORF">PEVE_00001439</name>
</gene>
<evidence type="ECO:0000256" key="2">
    <source>
        <dbReference type="ARBA" id="ARBA00022857"/>
    </source>
</evidence>
<dbReference type="PANTHER" id="PTHR48106">
    <property type="entry name" value="QUINONE OXIDOREDUCTASE PIG3-RELATED"/>
    <property type="match status" value="1"/>
</dbReference>
<dbReference type="CDD" id="cd05286">
    <property type="entry name" value="QOR2"/>
    <property type="match status" value="1"/>
</dbReference>
<evidence type="ECO:0000313" key="5">
    <source>
        <dbReference type="EMBL" id="CAH3019171.1"/>
    </source>
</evidence>
<dbReference type="EMBL" id="CALNXI010000108">
    <property type="protein sequence ID" value="CAH3019171.1"/>
    <property type="molecule type" value="Genomic_DNA"/>
</dbReference>
<feature type="domain" description="Enoyl reductase (ER)" evidence="4">
    <location>
        <begin position="44"/>
        <end position="568"/>
    </location>
</feature>
<dbReference type="Pfam" id="PF08240">
    <property type="entry name" value="ADH_N"/>
    <property type="match status" value="1"/>
</dbReference>
<dbReference type="InterPro" id="IPR013154">
    <property type="entry name" value="ADH-like_N"/>
</dbReference>
<dbReference type="Gene3D" id="3.90.180.10">
    <property type="entry name" value="Medium-chain alcohol dehydrogenases, catalytic domain"/>
    <property type="match status" value="2"/>
</dbReference>
<evidence type="ECO:0000313" key="6">
    <source>
        <dbReference type="Proteomes" id="UP001159427"/>
    </source>
</evidence>
<comment type="similarity">
    <text evidence="1">Belongs to the zinc-containing alcohol dehydrogenase family. Quinone oxidoreductase subfamily.</text>
</comment>
<sequence>MGTIKRGVNLLGAVFFRNPFTLKGSVRFVCRNMSMKALVVEEFGDSSKLKYSETTKPVPAEGEVLVNNQICGLNYLDVIIRKGAIPLERLGSKFPVTVGVEAAGIVEEIGDEVDGVAVGERVAYVVIGSGAHADYSKVPSSRIVKIPPEITLEQAATAMIQGMTAHYLVHTTGRVKPGDKVLVHAAAGGTGSLVCQVAKNAGAFVIGTTSTEAKAAKARESGADEVILYSQKDFVEEVNRITDGKGVNVIYDGIGKTTLHKDLWSLFCKLGLCPPFFSTKAFCRCFNCLAVQGIMASYGVVSGTPEPVEISTLAKGSFSVCRPSLFHHIATDEDLKWRRAHADYSKVPASSLVKIPPGISFEQAATAIVQGMTAHYLVHSTGRVKPGDKVLVHTAAGGTGSLVCQMAKNAGAFVIGTTSTEAKAAKARESGADEVILYTQKDFVEEVNRITDGKGVNVIYDGVGKTTLHRGFNCLAVQGIMVSYGLISGPAGPVEISTLAKGSFSVCRPHLTHHIATDEDLKWRSSEVFDWIKDGKVKIGDFTVFPLSDGRKAYELMESGKSTGKILMRP</sequence>
<accession>A0ABN8LPM9</accession>
<reference evidence="5 6" key="1">
    <citation type="submission" date="2022-05" db="EMBL/GenBank/DDBJ databases">
        <authorList>
            <consortium name="Genoscope - CEA"/>
            <person name="William W."/>
        </authorList>
    </citation>
    <scope>NUCLEOTIDE SEQUENCE [LARGE SCALE GENOMIC DNA]</scope>
</reference>
<dbReference type="Proteomes" id="UP001159427">
    <property type="component" value="Unassembled WGS sequence"/>
</dbReference>
<dbReference type="PANTHER" id="PTHR48106:SF13">
    <property type="entry name" value="QUINONE OXIDOREDUCTASE-RELATED"/>
    <property type="match status" value="1"/>
</dbReference>
<dbReference type="SMART" id="SM00829">
    <property type="entry name" value="PKS_ER"/>
    <property type="match status" value="1"/>
</dbReference>
<dbReference type="Pfam" id="PF00107">
    <property type="entry name" value="ADH_zinc_N"/>
    <property type="match status" value="2"/>
</dbReference>
<dbReference type="InterPro" id="IPR047618">
    <property type="entry name" value="QOR-like"/>
</dbReference>
<dbReference type="PROSITE" id="PS01162">
    <property type="entry name" value="QOR_ZETA_CRYSTAL"/>
    <property type="match status" value="2"/>
</dbReference>
<dbReference type="SUPFAM" id="SSF51735">
    <property type="entry name" value="NAD(P)-binding Rossmann-fold domains"/>
    <property type="match status" value="2"/>
</dbReference>
<dbReference type="InterPro" id="IPR002364">
    <property type="entry name" value="Quin_OxRdtase/zeta-crystal_CS"/>
</dbReference>
<dbReference type="SUPFAM" id="SSF50129">
    <property type="entry name" value="GroES-like"/>
    <property type="match status" value="1"/>
</dbReference>
<dbReference type="InterPro" id="IPR011032">
    <property type="entry name" value="GroES-like_sf"/>
</dbReference>
<dbReference type="InterPro" id="IPR020843">
    <property type="entry name" value="ER"/>
</dbReference>
<evidence type="ECO:0000256" key="1">
    <source>
        <dbReference type="ARBA" id="ARBA00010371"/>
    </source>
</evidence>
<evidence type="ECO:0000259" key="4">
    <source>
        <dbReference type="SMART" id="SM00829"/>
    </source>
</evidence>
<protein>
    <recommendedName>
        <fullName evidence="4">Enoyl reductase (ER) domain-containing protein</fullName>
    </recommendedName>
</protein>